<dbReference type="GeneTree" id="ENSGT01150000286911"/>
<dbReference type="Pfam" id="PF17779">
    <property type="entry name" value="WHD_NOD2"/>
    <property type="match status" value="1"/>
</dbReference>
<dbReference type="Proteomes" id="UP000018467">
    <property type="component" value="Unassembled WGS sequence"/>
</dbReference>
<evidence type="ECO:0000256" key="3">
    <source>
        <dbReference type="ARBA" id="ARBA00022614"/>
    </source>
</evidence>
<dbReference type="InterPro" id="IPR027417">
    <property type="entry name" value="P-loop_NTPase"/>
</dbReference>
<evidence type="ECO:0000313" key="10">
    <source>
        <dbReference type="Proteomes" id="UP000018467"/>
    </source>
</evidence>
<dbReference type="SMART" id="SM00368">
    <property type="entry name" value="LRR_RI"/>
    <property type="match status" value="4"/>
</dbReference>
<dbReference type="InterPro" id="IPR029495">
    <property type="entry name" value="NACHT-assoc"/>
</dbReference>
<keyword evidence="2" id="KW-0963">Cytoplasm</keyword>
<dbReference type="InterPro" id="IPR043136">
    <property type="entry name" value="B30.2/SPRY_sf"/>
</dbReference>
<keyword evidence="6" id="KW-0067">ATP-binding</keyword>
<comment type="subcellular location">
    <subcellularLocation>
        <location evidence="1">Cytoplasm</location>
    </subcellularLocation>
</comment>
<dbReference type="InterPro" id="IPR003879">
    <property type="entry name" value="Butyrophylin_SPRY"/>
</dbReference>
<reference evidence="9" key="3">
    <citation type="submission" date="2025-08" db="UniProtKB">
        <authorList>
            <consortium name="Ensembl"/>
        </authorList>
    </citation>
    <scope>IDENTIFICATION</scope>
</reference>
<dbReference type="InterPro" id="IPR013320">
    <property type="entry name" value="ConA-like_dom_sf"/>
</dbReference>
<dbReference type="Pfam" id="PF13765">
    <property type="entry name" value="PRY"/>
    <property type="match status" value="1"/>
</dbReference>
<dbReference type="Pfam" id="PF00622">
    <property type="entry name" value="SPRY"/>
    <property type="match status" value="1"/>
</dbReference>
<dbReference type="Pfam" id="PF13516">
    <property type="entry name" value="LRR_6"/>
    <property type="match status" value="3"/>
</dbReference>
<reference evidence="10" key="2">
    <citation type="journal article" date="2014" name="Nat. Commun.">
        <title>The cavefish genome reveals candidate genes for eye loss.</title>
        <authorList>
            <person name="McGaugh S.E."/>
            <person name="Gross J.B."/>
            <person name="Aken B."/>
            <person name="Blin M."/>
            <person name="Borowsky R."/>
            <person name="Chalopin D."/>
            <person name="Hinaux H."/>
            <person name="Jeffery W.R."/>
            <person name="Keene A."/>
            <person name="Ma L."/>
            <person name="Minx P."/>
            <person name="Murphy D."/>
            <person name="O'Quin K.E."/>
            <person name="Retaux S."/>
            <person name="Rohner N."/>
            <person name="Searle S.M."/>
            <person name="Stahl B.A."/>
            <person name="Tabin C."/>
            <person name="Volff J.N."/>
            <person name="Yoshizawa M."/>
            <person name="Warren W.C."/>
        </authorList>
    </citation>
    <scope>NUCLEOTIDE SEQUENCE [LARGE SCALE GENOMIC DNA]</scope>
    <source>
        <strain evidence="10">female</strain>
    </source>
</reference>
<accession>W5KPV7</accession>
<keyword evidence="3" id="KW-0433">Leucine-rich repeat</keyword>
<dbReference type="InterPro" id="IPR003877">
    <property type="entry name" value="SPRY_dom"/>
</dbReference>
<name>W5KPV7_ASTMX</name>
<dbReference type="HOGENOM" id="CLU_002274_0_1_1"/>
<dbReference type="PANTHER" id="PTHR24106">
    <property type="entry name" value="NACHT, LRR AND CARD DOMAINS-CONTAINING"/>
    <property type="match status" value="1"/>
</dbReference>
<dbReference type="Ensembl" id="ENSAMXT00000009619.2">
    <property type="protein sequence ID" value="ENSAMXP00000009619.2"/>
    <property type="gene ID" value="ENSAMXG00000009357.2"/>
</dbReference>
<dbReference type="PROSITE" id="PS50188">
    <property type="entry name" value="B302_SPRY"/>
    <property type="match status" value="1"/>
</dbReference>
<dbReference type="InterPro" id="IPR041267">
    <property type="entry name" value="NLRP_HD2"/>
</dbReference>
<dbReference type="Bgee" id="ENSAMXG00000009357">
    <property type="expression patterns" value="Expressed in embryo"/>
</dbReference>
<evidence type="ECO:0008006" key="11">
    <source>
        <dbReference type="Google" id="ProtNLM"/>
    </source>
</evidence>
<evidence type="ECO:0000259" key="7">
    <source>
        <dbReference type="PROSITE" id="PS50188"/>
    </source>
</evidence>
<evidence type="ECO:0000256" key="1">
    <source>
        <dbReference type="ARBA" id="ARBA00004496"/>
    </source>
</evidence>
<evidence type="ECO:0000313" key="9">
    <source>
        <dbReference type="Ensembl" id="ENSAMXP00000009619.2"/>
    </source>
</evidence>
<dbReference type="InterPro" id="IPR006574">
    <property type="entry name" value="PRY"/>
</dbReference>
<dbReference type="InterPro" id="IPR051261">
    <property type="entry name" value="NLR"/>
</dbReference>
<dbReference type="Gene3D" id="3.40.50.300">
    <property type="entry name" value="P-loop containing nucleotide triphosphate hydrolases"/>
    <property type="match status" value="1"/>
</dbReference>
<dbReference type="InterPro" id="IPR032675">
    <property type="entry name" value="LRR_dom_sf"/>
</dbReference>
<feature type="domain" description="B30.2/SPRY" evidence="7">
    <location>
        <begin position="827"/>
        <end position="1022"/>
    </location>
</feature>
<dbReference type="GO" id="GO:0005524">
    <property type="term" value="F:ATP binding"/>
    <property type="evidence" value="ECO:0007669"/>
    <property type="project" value="UniProtKB-KW"/>
</dbReference>
<dbReference type="GO" id="GO:0005737">
    <property type="term" value="C:cytoplasm"/>
    <property type="evidence" value="ECO:0007669"/>
    <property type="project" value="UniProtKB-SubCell"/>
</dbReference>
<keyword evidence="10" id="KW-1185">Reference proteome</keyword>
<dbReference type="SUPFAM" id="SSF52047">
    <property type="entry name" value="RNI-like"/>
    <property type="match status" value="1"/>
</dbReference>
<reference evidence="9" key="4">
    <citation type="submission" date="2025-09" db="UniProtKB">
        <authorList>
            <consortium name="Ensembl"/>
        </authorList>
    </citation>
    <scope>IDENTIFICATION</scope>
</reference>
<reference evidence="10" key="1">
    <citation type="submission" date="2013-03" db="EMBL/GenBank/DDBJ databases">
        <authorList>
            <person name="Jeffery W."/>
            <person name="Warren W."/>
            <person name="Wilson R.K."/>
        </authorList>
    </citation>
    <scope>NUCLEOTIDE SEQUENCE</scope>
    <source>
        <strain evidence="10">female</strain>
    </source>
</reference>
<dbReference type="PROSITE" id="PS51450">
    <property type="entry name" value="LRR"/>
    <property type="match status" value="1"/>
</dbReference>
<feature type="domain" description="NACHT" evidence="8">
    <location>
        <begin position="160"/>
        <end position="293"/>
    </location>
</feature>
<keyword evidence="5" id="KW-0547">Nucleotide-binding</keyword>
<dbReference type="SMART" id="SM00449">
    <property type="entry name" value="SPRY"/>
    <property type="match status" value="1"/>
</dbReference>
<evidence type="ECO:0000259" key="8">
    <source>
        <dbReference type="PROSITE" id="PS50837"/>
    </source>
</evidence>
<dbReference type="SUPFAM" id="SSF49899">
    <property type="entry name" value="Concanavalin A-like lectins/glucanases"/>
    <property type="match status" value="1"/>
</dbReference>
<dbReference type="Gene3D" id="3.80.10.10">
    <property type="entry name" value="Ribonuclease Inhibitor"/>
    <property type="match status" value="1"/>
</dbReference>
<dbReference type="InterPro" id="IPR041075">
    <property type="entry name" value="NOD1/2_WH"/>
</dbReference>
<dbReference type="SMART" id="SM00589">
    <property type="entry name" value="PRY"/>
    <property type="match status" value="1"/>
</dbReference>
<dbReference type="InterPro" id="IPR001611">
    <property type="entry name" value="Leu-rich_rpt"/>
</dbReference>
<dbReference type="InterPro" id="IPR001870">
    <property type="entry name" value="B30.2/SPRY"/>
</dbReference>
<evidence type="ECO:0000256" key="5">
    <source>
        <dbReference type="ARBA" id="ARBA00022741"/>
    </source>
</evidence>
<dbReference type="Gene3D" id="2.60.120.920">
    <property type="match status" value="1"/>
</dbReference>
<dbReference type="InParanoid" id="W5KPV7"/>
<dbReference type="InterPro" id="IPR007111">
    <property type="entry name" value="NACHT_NTPase"/>
</dbReference>
<dbReference type="FunFam" id="3.40.50.300:FF:000210">
    <property type="entry name" value="Si:dkey-16p6.1"/>
    <property type="match status" value="1"/>
</dbReference>
<dbReference type="Pfam" id="PF05729">
    <property type="entry name" value="NACHT"/>
    <property type="match status" value="1"/>
</dbReference>
<dbReference type="SMART" id="SM01288">
    <property type="entry name" value="FISNA"/>
    <property type="match status" value="1"/>
</dbReference>
<dbReference type="CDD" id="cd16040">
    <property type="entry name" value="SPRY_PRY_SNTX"/>
    <property type="match status" value="1"/>
</dbReference>
<sequence>VKSFTMLPQTKASTFCSTTTADHVPVQTSVTAQTRSSVVAPVLANSTFNAPVNLNFITDVFCYFFSPAKEALHSVVIQHKSRLRKMFKFICEGDSKIEHKTLFNSIYTGLFITERQGRGDTELDREHEVRQIQRKSSGHIQTCTPIDCNDIFKEEEEEIRTVLTKGIAGIGKTVSVQKFILDWAEGKANQDIDLMLLMPFRELNVVEAEHFSLCKLICIFNPELKELCANMFEECKIVFILDGLDEFYCPLNFHQKLVSDVTEISSVGVLITNLIKGILLPSSQLWITSRPAAADQIPSEYINRLTEVQGFSDSQKEEYFRKRIPNQEQAKRIILHIKSSRSLHIMCHIPVFCWITAMLLQQILDEDSCAEIPQTLTEMYTHFLFIQTKRKNQKYDKHEVSDPKKLLKSNRMMLLKLAELAFRQLIKGKVIFSEEDLSECGIDVTEASIYSGICTEIFKEESVLYQRKVYCFVHLSFQEFLAALYVFHCYLSHNMEALQFFLHNESDESDDPDDENRSQNGNLDLFLRFLLGISLESNHRFLQGLLNVTTDNSKSIKKTIKYIQNQIKGDNQQEMKQMMKMKADSSINLYLCLTEMKDQSFHREIKEYLQSENSSQYLSPAQCSAVAYILQMSEMVQDKFELKKYNTSEDGYKRLIPAMSNCRKALLASCFLTEKSCETVATVLQARTSTLEELDLASNNLQDSGMKFLSVRLLCFFLFQNHCRLPGCNLSSKSGETLASVLQSGNTRLKELDLSYNNLQNKGLELLCAGMRHSLCKLEILRLSGCLIQTVGPLASALSSNPSHLKELDLSYNHLKEEMLLFDKLQDLYCIWYVEHRCFFLCADAQNLTLDPNTAHPRLSLSQSNRKATCVEDDQPYPDHPERFDGRFQVLCRERLAGRGYWEAEWTGDIDIAVTYKKIERKGRGRACRFGYNANSWRISCYTNRYTVCHDDKSAEILKVSHSNRVGVYLDWSAGTLSFYSICSDTDTLTHLYTFYSTFTKPVYAGFGFAYNSSVHLCQIEE</sequence>
<dbReference type="PRINTS" id="PR01407">
    <property type="entry name" value="BUTYPHLNCDUF"/>
</dbReference>
<keyword evidence="4" id="KW-0677">Repeat</keyword>
<dbReference type="Pfam" id="PF14484">
    <property type="entry name" value="FISNA"/>
    <property type="match status" value="1"/>
</dbReference>
<organism evidence="9 10">
    <name type="scientific">Astyanax mexicanus</name>
    <name type="common">Blind cave fish</name>
    <name type="synonym">Astyanax fasciatus mexicanus</name>
    <dbReference type="NCBI Taxonomy" id="7994"/>
    <lineage>
        <taxon>Eukaryota</taxon>
        <taxon>Metazoa</taxon>
        <taxon>Chordata</taxon>
        <taxon>Craniata</taxon>
        <taxon>Vertebrata</taxon>
        <taxon>Euteleostomi</taxon>
        <taxon>Actinopterygii</taxon>
        <taxon>Neopterygii</taxon>
        <taxon>Teleostei</taxon>
        <taxon>Ostariophysi</taxon>
        <taxon>Characiformes</taxon>
        <taxon>Characoidei</taxon>
        <taxon>Acestrorhamphidae</taxon>
        <taxon>Acestrorhamphinae</taxon>
        <taxon>Astyanax</taxon>
    </lineage>
</organism>
<dbReference type="AlphaFoldDB" id="W5KPV7"/>
<evidence type="ECO:0000256" key="2">
    <source>
        <dbReference type="ARBA" id="ARBA00022490"/>
    </source>
</evidence>
<evidence type="ECO:0000256" key="4">
    <source>
        <dbReference type="ARBA" id="ARBA00022737"/>
    </source>
</evidence>
<dbReference type="Pfam" id="PF17776">
    <property type="entry name" value="NLRC4_HD2"/>
    <property type="match status" value="1"/>
</dbReference>
<proteinExistence type="predicted"/>
<evidence type="ECO:0000256" key="6">
    <source>
        <dbReference type="ARBA" id="ARBA00022840"/>
    </source>
</evidence>
<dbReference type="PROSITE" id="PS50837">
    <property type="entry name" value="NACHT"/>
    <property type="match status" value="1"/>
</dbReference>
<protein>
    <recommendedName>
        <fullName evidence="11">B30.2/SPRY domain-containing protein</fullName>
    </recommendedName>
</protein>